<dbReference type="GO" id="GO:0006018">
    <property type="term" value="P:2-deoxyribose 1-phosphate catabolic process"/>
    <property type="evidence" value="ECO:0007669"/>
    <property type="project" value="UniProtKB-UniRule"/>
</dbReference>
<feature type="binding site" evidence="4">
    <location>
        <position position="341"/>
    </location>
    <ligand>
        <name>Mn(2+)</name>
        <dbReference type="ChEBI" id="CHEBI:29035"/>
        <label>2</label>
    </ligand>
</feature>
<comment type="similarity">
    <text evidence="1 4">Belongs to the phosphopentomutase family.</text>
</comment>
<dbReference type="NCBIfam" id="NF003766">
    <property type="entry name" value="PRK05362.1"/>
    <property type="match status" value="1"/>
</dbReference>
<gene>
    <name evidence="4 7" type="primary">deoB</name>
    <name evidence="7" type="ORF">NCTC10181_00359</name>
</gene>
<feature type="binding site" evidence="4">
    <location>
        <position position="293"/>
    </location>
    <ligand>
        <name>Mn(2+)</name>
        <dbReference type="ChEBI" id="CHEBI:29035"/>
        <label>2</label>
    </ligand>
</feature>
<dbReference type="Proteomes" id="UP000290985">
    <property type="component" value="Chromosome"/>
</dbReference>
<sequence length="395" mass="43809">MPKFNRVFMIVTDGLGIGADRDQKAFGDSGANTIRSASMAEEFKIDTWKKLGIGNITDLQGNYHVKNPLAYVAKVQEVSNAKDTLAGHWEMMGIKTLVPFPTFTETGFPPELIAELEKAFDGRKIIGNKASSGTEIIKELAHLEKQDGSIIVYTSMDSVLQICAHEQWTGLDNLYRYAKAAREICSSNPAWNVGRIIARPYIGEDGNYTRTFNRHDYANKPPKLILNKLQDKGVEVISIGKINDIFVGQGISKHIPSGSDAVGMDKTIEIALENGQNQFIFTNLVQFDSHYGHRRDVHGFAQNIADLDVKLAKLINCLKEDDLLIMTSDHGNDPLYPGFNHTREYLPATIYSKSFTKPKVLETLNGLGTLGNIIARNFGAEIVVETGDDIFDKLI</sequence>
<evidence type="ECO:0000256" key="2">
    <source>
        <dbReference type="ARBA" id="ARBA00022723"/>
    </source>
</evidence>
<protein>
    <recommendedName>
        <fullName evidence="4 5">Phosphopentomutase</fullName>
        <ecNumber evidence="4 5">5.4.2.7</ecNumber>
    </recommendedName>
    <alternativeName>
        <fullName evidence="4">Phosphodeoxyribomutase</fullName>
    </alternativeName>
</protein>
<feature type="binding site" evidence="4">
    <location>
        <position position="329"/>
    </location>
    <ligand>
        <name>Mn(2+)</name>
        <dbReference type="ChEBI" id="CHEBI:29035"/>
        <label>1</label>
    </ligand>
</feature>
<dbReference type="SUPFAM" id="SSF53649">
    <property type="entry name" value="Alkaline phosphatase-like"/>
    <property type="match status" value="1"/>
</dbReference>
<dbReference type="EMBL" id="LR215036">
    <property type="protein sequence ID" value="VEU74510.1"/>
    <property type="molecule type" value="Genomic_DNA"/>
</dbReference>
<dbReference type="NCBIfam" id="TIGR01696">
    <property type="entry name" value="deoB"/>
    <property type="match status" value="1"/>
</dbReference>
<dbReference type="OrthoDB" id="9769930at2"/>
<keyword evidence="2 4" id="KW-0479">Metal-binding</keyword>
<comment type="catalytic activity">
    <reaction evidence="4">
        <text>2-deoxy-alpha-D-ribose 1-phosphate = 2-deoxy-D-ribose 5-phosphate</text>
        <dbReference type="Rhea" id="RHEA:27658"/>
        <dbReference type="ChEBI" id="CHEBI:57259"/>
        <dbReference type="ChEBI" id="CHEBI:62877"/>
        <dbReference type="EC" id="5.4.2.7"/>
    </reaction>
</comment>
<dbReference type="InterPro" id="IPR010045">
    <property type="entry name" value="DeoB"/>
</dbReference>
<feature type="binding site" evidence="4">
    <location>
        <position position="288"/>
    </location>
    <ligand>
        <name>Mn(2+)</name>
        <dbReference type="ChEBI" id="CHEBI:29035"/>
        <label>2</label>
    </ligand>
</feature>
<reference evidence="7 8" key="1">
    <citation type="submission" date="2019-01" db="EMBL/GenBank/DDBJ databases">
        <authorList>
            <consortium name="Pathogen Informatics"/>
        </authorList>
    </citation>
    <scope>NUCLEOTIDE SEQUENCE [LARGE SCALE GENOMIC DNA]</scope>
    <source>
        <strain evidence="7 8">NCTC10181</strain>
    </source>
</reference>
<comment type="cofactor">
    <cofactor evidence="4">
        <name>Mn(2+)</name>
        <dbReference type="ChEBI" id="CHEBI:29035"/>
    </cofactor>
    <text evidence="4">Binds 2 manganese ions.</text>
</comment>
<keyword evidence="8" id="KW-1185">Reference proteome</keyword>
<comment type="function">
    <text evidence="4">Isomerase that catalyzes the conversion of deoxy-ribose 1-phosphate (dRib-1-P) and ribose 1-phosphate (Rib-1-P) to deoxy-ribose 5-phosphate (dRib-5-P) and ribose 5-phosphate (Rib-5-P), respectively.</text>
</comment>
<dbReference type="GO" id="GO:0008973">
    <property type="term" value="F:phosphopentomutase activity"/>
    <property type="evidence" value="ECO:0007669"/>
    <property type="project" value="UniProtKB-UniRule"/>
</dbReference>
<evidence type="ECO:0000256" key="4">
    <source>
        <dbReference type="HAMAP-Rule" id="MF_00740"/>
    </source>
</evidence>
<dbReference type="RefSeq" id="WP_129725329.1">
    <property type="nucleotide sequence ID" value="NZ_LR215036.1"/>
</dbReference>
<evidence type="ECO:0000256" key="5">
    <source>
        <dbReference type="NCBIfam" id="TIGR01696"/>
    </source>
</evidence>
<dbReference type="Gene3D" id="3.30.70.1250">
    <property type="entry name" value="Phosphopentomutase"/>
    <property type="match status" value="1"/>
</dbReference>
<dbReference type="PANTHER" id="PTHR21110:SF0">
    <property type="entry name" value="PHOSPHOPENTOMUTASE"/>
    <property type="match status" value="1"/>
</dbReference>
<dbReference type="Pfam" id="PF01676">
    <property type="entry name" value="Metalloenzyme"/>
    <property type="match status" value="1"/>
</dbReference>
<keyword evidence="3 4" id="KW-0464">Manganese</keyword>
<dbReference type="GO" id="GO:0030145">
    <property type="term" value="F:manganese ion binding"/>
    <property type="evidence" value="ECO:0007669"/>
    <property type="project" value="UniProtKB-UniRule"/>
</dbReference>
<dbReference type="InterPro" id="IPR006124">
    <property type="entry name" value="Metalloenzyme"/>
</dbReference>
<accession>A0A449B1N2</accession>
<dbReference type="GO" id="GO:0009117">
    <property type="term" value="P:nucleotide metabolic process"/>
    <property type="evidence" value="ECO:0007669"/>
    <property type="project" value="UniProtKB-UniRule"/>
</dbReference>
<evidence type="ECO:0000313" key="7">
    <source>
        <dbReference type="EMBL" id="VEU74510.1"/>
    </source>
</evidence>
<comment type="catalytic activity">
    <reaction evidence="4">
        <text>alpha-D-ribose 1-phosphate = D-ribose 5-phosphate</text>
        <dbReference type="Rhea" id="RHEA:18793"/>
        <dbReference type="ChEBI" id="CHEBI:57720"/>
        <dbReference type="ChEBI" id="CHEBI:78346"/>
        <dbReference type="EC" id="5.4.2.7"/>
    </reaction>
</comment>
<keyword evidence="4" id="KW-0963">Cytoplasm</keyword>
<dbReference type="GO" id="GO:0005829">
    <property type="term" value="C:cytosol"/>
    <property type="evidence" value="ECO:0007669"/>
    <property type="project" value="TreeGrafter"/>
</dbReference>
<dbReference type="Gene3D" id="3.40.720.10">
    <property type="entry name" value="Alkaline Phosphatase, subunit A"/>
    <property type="match status" value="1"/>
</dbReference>
<keyword evidence="4 7" id="KW-0413">Isomerase</keyword>
<dbReference type="GO" id="GO:0043094">
    <property type="term" value="P:metabolic compound salvage"/>
    <property type="evidence" value="ECO:0007669"/>
    <property type="project" value="UniProtKB-UniRule"/>
</dbReference>
<evidence type="ECO:0000256" key="3">
    <source>
        <dbReference type="ARBA" id="ARBA00023211"/>
    </source>
</evidence>
<evidence type="ECO:0000256" key="1">
    <source>
        <dbReference type="ARBA" id="ARBA00010373"/>
    </source>
</evidence>
<proteinExistence type="inferred from homology"/>
<comment type="pathway">
    <text evidence="4">Carbohydrate degradation; 2-deoxy-D-ribose 1-phosphate degradation; D-glyceraldehyde 3-phosphate and acetaldehyde from 2-deoxy-alpha-D-ribose 1-phosphate: step 1/2.</text>
</comment>
<dbReference type="PIRSF" id="PIRSF001491">
    <property type="entry name" value="Ppentomutase"/>
    <property type="match status" value="1"/>
</dbReference>
<dbReference type="InterPro" id="IPR024052">
    <property type="entry name" value="Phosphopentomutase_DeoB_cap_sf"/>
</dbReference>
<evidence type="ECO:0000259" key="6">
    <source>
        <dbReference type="Pfam" id="PF01676"/>
    </source>
</evidence>
<dbReference type="AlphaFoldDB" id="A0A449B1N2"/>
<feature type="binding site" evidence="4">
    <location>
        <position position="13"/>
    </location>
    <ligand>
        <name>Mn(2+)</name>
        <dbReference type="ChEBI" id="CHEBI:29035"/>
        <label>1</label>
    </ligand>
</feature>
<organism evidence="7 8">
    <name type="scientific">Mycoplasmopsis citelli</name>
    <dbReference type="NCBI Taxonomy" id="171281"/>
    <lineage>
        <taxon>Bacteria</taxon>
        <taxon>Bacillati</taxon>
        <taxon>Mycoplasmatota</taxon>
        <taxon>Mycoplasmoidales</taxon>
        <taxon>Metamycoplasmataceae</taxon>
        <taxon>Mycoplasmopsis</taxon>
    </lineage>
</organism>
<dbReference type="HAMAP" id="MF_00740">
    <property type="entry name" value="Phosphopentomut"/>
    <property type="match status" value="1"/>
</dbReference>
<evidence type="ECO:0000313" key="8">
    <source>
        <dbReference type="Proteomes" id="UP000290985"/>
    </source>
</evidence>
<dbReference type="PANTHER" id="PTHR21110">
    <property type="entry name" value="PHOSPHOPENTOMUTASE"/>
    <property type="match status" value="1"/>
</dbReference>
<dbReference type="KEGG" id="mcit:NCTC10181_00359"/>
<dbReference type="UniPathway" id="UPA00087">
    <property type="reaction ID" value="UER00173"/>
</dbReference>
<dbReference type="SUPFAM" id="SSF143856">
    <property type="entry name" value="DeoB insert domain-like"/>
    <property type="match status" value="1"/>
</dbReference>
<dbReference type="CDD" id="cd16009">
    <property type="entry name" value="PPM"/>
    <property type="match status" value="1"/>
</dbReference>
<name>A0A449B1N2_9BACT</name>
<dbReference type="InterPro" id="IPR017850">
    <property type="entry name" value="Alkaline_phosphatase_core_sf"/>
</dbReference>
<dbReference type="GO" id="GO:0000287">
    <property type="term" value="F:magnesium ion binding"/>
    <property type="evidence" value="ECO:0007669"/>
    <property type="project" value="UniProtKB-UniRule"/>
</dbReference>
<dbReference type="EC" id="5.4.2.7" evidence="4 5"/>
<feature type="domain" description="Metalloenzyme" evidence="6">
    <location>
        <begin position="6"/>
        <end position="380"/>
    </location>
</feature>
<feature type="binding site" evidence="4">
    <location>
        <position position="330"/>
    </location>
    <ligand>
        <name>Mn(2+)</name>
        <dbReference type="ChEBI" id="CHEBI:29035"/>
        <label>1</label>
    </ligand>
</feature>
<comment type="subcellular location">
    <subcellularLocation>
        <location evidence="4">Cytoplasm</location>
    </subcellularLocation>
</comment>
<dbReference type="GO" id="GO:0006015">
    <property type="term" value="P:5-phosphoribose 1-diphosphate biosynthetic process"/>
    <property type="evidence" value="ECO:0007669"/>
    <property type="project" value="UniProtKB-UniPathway"/>
</dbReference>